<dbReference type="InterPro" id="IPR014756">
    <property type="entry name" value="Ig_E-set"/>
</dbReference>
<feature type="domain" description="MD-2-related lipid-recognition" evidence="6">
    <location>
        <begin position="40"/>
        <end position="165"/>
    </location>
</feature>
<evidence type="ECO:0000256" key="1">
    <source>
        <dbReference type="ARBA" id="ARBA00004613"/>
    </source>
</evidence>
<evidence type="ECO:0000256" key="2">
    <source>
        <dbReference type="ARBA" id="ARBA00006370"/>
    </source>
</evidence>
<dbReference type="EMBL" id="BMAW01094416">
    <property type="protein sequence ID" value="GFS65323.1"/>
    <property type="molecule type" value="Genomic_DNA"/>
</dbReference>
<dbReference type="FunFam" id="2.60.40.770:FF:000001">
    <property type="entry name" value="NPC intracellular cholesterol transporter 2"/>
    <property type="match status" value="1"/>
</dbReference>
<name>A0A8X6MM18_NEPPI</name>
<dbReference type="PANTHER" id="PTHR11306">
    <property type="entry name" value="NIEMANN PICK TYPE C2 PROTEIN NPC2-RELATED"/>
    <property type="match status" value="1"/>
</dbReference>
<dbReference type="CDD" id="cd00916">
    <property type="entry name" value="Npc2_like"/>
    <property type="match status" value="1"/>
</dbReference>
<evidence type="ECO:0000256" key="3">
    <source>
        <dbReference type="ARBA" id="ARBA00022525"/>
    </source>
</evidence>
<dbReference type="AlphaFoldDB" id="A0A8X6MM18"/>
<dbReference type="PANTHER" id="PTHR11306:SF68">
    <property type="entry name" value="NPC INTRACELLULAR CHOLESTEROL TRANSPORTER 2"/>
    <property type="match status" value="1"/>
</dbReference>
<gene>
    <name evidence="7" type="primary">NPC2</name>
    <name evidence="7" type="ORF">NPIL_432101</name>
</gene>
<reference evidence="7" key="1">
    <citation type="submission" date="2020-08" db="EMBL/GenBank/DDBJ databases">
        <title>Multicomponent nature underlies the extraordinary mechanical properties of spider dragline silk.</title>
        <authorList>
            <person name="Kono N."/>
            <person name="Nakamura H."/>
            <person name="Mori M."/>
            <person name="Yoshida Y."/>
            <person name="Ohtoshi R."/>
            <person name="Malay A.D."/>
            <person name="Moran D.A.P."/>
            <person name="Tomita M."/>
            <person name="Numata K."/>
            <person name="Arakawa K."/>
        </authorList>
    </citation>
    <scope>NUCLEOTIDE SEQUENCE</scope>
</reference>
<evidence type="ECO:0000313" key="7">
    <source>
        <dbReference type="EMBL" id="GFS65323.1"/>
    </source>
</evidence>
<proteinExistence type="inferred from homology"/>
<dbReference type="Pfam" id="PF02221">
    <property type="entry name" value="E1_DerP2_DerF2"/>
    <property type="match status" value="1"/>
</dbReference>
<comment type="caution">
    <text evidence="7">The sequence shown here is derived from an EMBL/GenBank/DDBJ whole genome shotgun (WGS) entry which is preliminary data.</text>
</comment>
<evidence type="ECO:0000256" key="5">
    <source>
        <dbReference type="ARBA" id="ARBA00023157"/>
    </source>
</evidence>
<evidence type="ECO:0000259" key="6">
    <source>
        <dbReference type="SMART" id="SM00737"/>
    </source>
</evidence>
<dbReference type="GO" id="GO:0032934">
    <property type="term" value="F:sterol binding"/>
    <property type="evidence" value="ECO:0007669"/>
    <property type="project" value="InterPro"/>
</dbReference>
<comment type="similarity">
    <text evidence="2">Belongs to the NPC2 family.</text>
</comment>
<sequence length="168" mass="18106">MIGTCVWFLKLQLSFDIKMNRLVACVVLFVLAVQASGTKFNDCGSSTGEVSAVEVSDCPDSADTCILKKGTTKAITIKFASKTDSKSVKAVVHGVIGGVPLPFSLPKPKDDGCKTGLNCPLKNGESYVYNNNLDIKNSYPPLGVTVRWELKDDSQNDIVCVEIPCKIE</sequence>
<dbReference type="SUPFAM" id="SSF81296">
    <property type="entry name" value="E set domains"/>
    <property type="match status" value="1"/>
</dbReference>
<dbReference type="SMART" id="SM00737">
    <property type="entry name" value="ML"/>
    <property type="match status" value="1"/>
</dbReference>
<dbReference type="Proteomes" id="UP000887013">
    <property type="component" value="Unassembled WGS sequence"/>
</dbReference>
<evidence type="ECO:0000256" key="4">
    <source>
        <dbReference type="ARBA" id="ARBA00022729"/>
    </source>
</evidence>
<dbReference type="Gene3D" id="2.60.40.770">
    <property type="match status" value="1"/>
</dbReference>
<comment type="subcellular location">
    <subcellularLocation>
        <location evidence="1">Secreted</location>
    </subcellularLocation>
</comment>
<dbReference type="GO" id="GO:0032367">
    <property type="term" value="P:intracellular cholesterol transport"/>
    <property type="evidence" value="ECO:0007669"/>
    <property type="project" value="InterPro"/>
</dbReference>
<dbReference type="OrthoDB" id="4937502at2759"/>
<keyword evidence="8" id="KW-1185">Reference proteome</keyword>
<evidence type="ECO:0000313" key="8">
    <source>
        <dbReference type="Proteomes" id="UP000887013"/>
    </source>
</evidence>
<keyword evidence="4" id="KW-0732">Signal</keyword>
<dbReference type="GO" id="GO:0005576">
    <property type="term" value="C:extracellular region"/>
    <property type="evidence" value="ECO:0007669"/>
    <property type="project" value="UniProtKB-SubCell"/>
</dbReference>
<keyword evidence="5" id="KW-1015">Disulfide bond</keyword>
<keyword evidence="3" id="KW-0964">Secreted</keyword>
<dbReference type="InterPro" id="IPR039670">
    <property type="entry name" value="NPC2-like"/>
</dbReference>
<dbReference type="InterPro" id="IPR033916">
    <property type="entry name" value="ML_Npc2-like"/>
</dbReference>
<organism evidence="7 8">
    <name type="scientific">Nephila pilipes</name>
    <name type="common">Giant wood spider</name>
    <name type="synonym">Nephila maculata</name>
    <dbReference type="NCBI Taxonomy" id="299642"/>
    <lineage>
        <taxon>Eukaryota</taxon>
        <taxon>Metazoa</taxon>
        <taxon>Ecdysozoa</taxon>
        <taxon>Arthropoda</taxon>
        <taxon>Chelicerata</taxon>
        <taxon>Arachnida</taxon>
        <taxon>Araneae</taxon>
        <taxon>Araneomorphae</taxon>
        <taxon>Entelegynae</taxon>
        <taxon>Araneoidea</taxon>
        <taxon>Nephilidae</taxon>
        <taxon>Nephila</taxon>
    </lineage>
</organism>
<accession>A0A8X6MM18</accession>
<dbReference type="InterPro" id="IPR003172">
    <property type="entry name" value="ML_dom"/>
</dbReference>
<protein>
    <submittedName>
        <fullName evidence="7">NPC intracellular cholesterol transporter 2</fullName>
    </submittedName>
</protein>